<evidence type="ECO:0000313" key="4">
    <source>
        <dbReference type="EMBL" id="AJQ26587.1"/>
    </source>
</evidence>
<name>I9DGL9_9FIRM</name>
<feature type="domain" description="Galactosyltransferase C-terminal" evidence="3">
    <location>
        <begin position="176"/>
        <end position="228"/>
    </location>
</feature>
<protein>
    <submittedName>
        <fullName evidence="4">Glycosyl transferase family 2</fullName>
    </submittedName>
</protein>
<dbReference type="RefSeq" id="WP_007957045.1">
    <property type="nucleotide sequence ID" value="NZ_CP010978.1"/>
</dbReference>
<dbReference type="PANTHER" id="PTHR43685">
    <property type="entry name" value="GLYCOSYLTRANSFERASE"/>
    <property type="match status" value="1"/>
</dbReference>
<dbReference type="STRING" id="1192197.JBW_01235"/>
<dbReference type="EMBL" id="CP010978">
    <property type="protein sequence ID" value="AJQ26587.1"/>
    <property type="molecule type" value="Genomic_DNA"/>
</dbReference>
<accession>I9DGL9</accession>
<gene>
    <name evidence="4" type="ORF">JBW_01235</name>
</gene>
<keyword evidence="1 4" id="KW-0808">Transferase</keyword>
<dbReference type="GO" id="GO:0016740">
    <property type="term" value="F:transferase activity"/>
    <property type="evidence" value="ECO:0007669"/>
    <property type="project" value="UniProtKB-KW"/>
</dbReference>
<evidence type="ECO:0000256" key="1">
    <source>
        <dbReference type="ARBA" id="ARBA00022679"/>
    </source>
</evidence>
<dbReference type="InterPro" id="IPR029044">
    <property type="entry name" value="Nucleotide-diphossugar_trans"/>
</dbReference>
<dbReference type="Pfam" id="PF00535">
    <property type="entry name" value="Glycos_transf_2"/>
    <property type="match status" value="1"/>
</dbReference>
<reference evidence="5" key="2">
    <citation type="submission" date="2015-02" db="EMBL/GenBank/DDBJ databases">
        <title>Complete Genome Sequence of Pelosinus fermentans JBW45.</title>
        <authorList>
            <person name="De Leon K.B."/>
            <person name="Utturkar S.M."/>
            <person name="Camilleri L.B."/>
            <person name="Arkin A.P."/>
            <person name="Fields M.W."/>
            <person name="Brown S.D."/>
            <person name="Wall J.D."/>
        </authorList>
    </citation>
    <scope>NUCLEOTIDE SEQUENCE [LARGE SCALE GENOMIC DNA]</scope>
    <source>
        <strain evidence="5">JBW45</strain>
    </source>
</reference>
<dbReference type="SUPFAM" id="SSF53448">
    <property type="entry name" value="Nucleotide-diphospho-sugar transferases"/>
    <property type="match status" value="1"/>
</dbReference>
<sequence>MENKRCLDASVIIPVYNQAESLQITLNFFKFQSYDSKKYEIIVVDDGSTDGLRDKIREDKWPQLPCSISYIYSENKGRAVARNKGAAIARGKRLIFCDADRFPDRDYIKNYIVSSSELNKIAIVGSPWDYFGHIKYLLGNHCGNISIIRKYSRLPLYYLKVKNLYDAKGSTNSGIAWATFLVGNSCVKAEDFETIGGFDEDFNTWGFEHFEFALRLQKIGVKFRNCPEISSFHIPHARGEGHYKSAITNSIQLFKAKHPNCNLDSLRGFLFGEMSLQDFELHFCGTQTTYLGESESIYYNVV</sequence>
<evidence type="ECO:0000259" key="2">
    <source>
        <dbReference type="Pfam" id="PF00535"/>
    </source>
</evidence>
<dbReference type="HOGENOM" id="CLU_025996_24_2_9"/>
<dbReference type="InterPro" id="IPR001173">
    <property type="entry name" value="Glyco_trans_2-like"/>
</dbReference>
<evidence type="ECO:0000313" key="5">
    <source>
        <dbReference type="Proteomes" id="UP000005361"/>
    </source>
</evidence>
<dbReference type="PANTHER" id="PTHR43685:SF2">
    <property type="entry name" value="GLYCOSYLTRANSFERASE 2-LIKE DOMAIN-CONTAINING PROTEIN"/>
    <property type="match status" value="1"/>
</dbReference>
<dbReference type="InterPro" id="IPR050834">
    <property type="entry name" value="Glycosyltransf_2"/>
</dbReference>
<dbReference type="Gene3D" id="3.90.550.10">
    <property type="entry name" value="Spore Coat Polysaccharide Biosynthesis Protein SpsA, Chain A"/>
    <property type="match status" value="1"/>
</dbReference>
<dbReference type="Proteomes" id="UP000005361">
    <property type="component" value="Chromosome"/>
</dbReference>
<evidence type="ECO:0000259" key="3">
    <source>
        <dbReference type="Pfam" id="PF02709"/>
    </source>
</evidence>
<dbReference type="CDD" id="cd00761">
    <property type="entry name" value="Glyco_tranf_GTA_type"/>
    <property type="match status" value="1"/>
</dbReference>
<organism evidence="4 5">
    <name type="scientific">Pelosinus fermentans JBW45</name>
    <dbReference type="NCBI Taxonomy" id="1192197"/>
    <lineage>
        <taxon>Bacteria</taxon>
        <taxon>Bacillati</taxon>
        <taxon>Bacillota</taxon>
        <taxon>Negativicutes</taxon>
        <taxon>Selenomonadales</taxon>
        <taxon>Sporomusaceae</taxon>
        <taxon>Pelosinus</taxon>
    </lineage>
</organism>
<feature type="domain" description="Glycosyltransferase 2-like" evidence="2">
    <location>
        <begin position="10"/>
        <end position="135"/>
    </location>
</feature>
<dbReference type="KEGG" id="pft:JBW_01235"/>
<dbReference type="Pfam" id="PF02709">
    <property type="entry name" value="Glyco_transf_7C"/>
    <property type="match status" value="1"/>
</dbReference>
<dbReference type="AlphaFoldDB" id="I9DGL9"/>
<reference evidence="4 5" key="1">
    <citation type="journal article" date="2015" name="Genome Announc.">
        <title>Complete Genome Sequence of Pelosinus fermentans JBW45, a Member of a Remarkably Competitive Group of Negativicutes in the Firmicutes Phylum.</title>
        <authorList>
            <person name="De Leon K.B."/>
            <person name="Utturkar S.M."/>
            <person name="Camilleri L.B."/>
            <person name="Elias D.A."/>
            <person name="Arkin A.P."/>
            <person name="Fields M.W."/>
            <person name="Brown S.D."/>
            <person name="Wall J.D."/>
        </authorList>
    </citation>
    <scope>NUCLEOTIDE SEQUENCE [LARGE SCALE GENOMIC DNA]</scope>
    <source>
        <strain evidence="4 5">JBW45</strain>
    </source>
</reference>
<dbReference type="InterPro" id="IPR027791">
    <property type="entry name" value="Galactosyl_T_C"/>
</dbReference>
<proteinExistence type="predicted"/>